<dbReference type="PROSITE" id="PS50082">
    <property type="entry name" value="WD_REPEATS_2"/>
    <property type="match status" value="3"/>
</dbReference>
<proteinExistence type="inferred from homology"/>
<dbReference type="FunFam" id="2.130.10.10:FF:001319">
    <property type="entry name" value="Gastrulation defective protein 1"/>
    <property type="match status" value="1"/>
</dbReference>
<feature type="region of interest" description="Disordered" evidence="5">
    <location>
        <begin position="127"/>
        <end position="179"/>
    </location>
</feature>
<dbReference type="PANTHER" id="PTHR16017:SF0">
    <property type="entry name" value="WD REPEAT-CONTAINING PROTEIN 70"/>
    <property type="match status" value="1"/>
</dbReference>
<dbReference type="Pfam" id="PF00400">
    <property type="entry name" value="WD40"/>
    <property type="match status" value="4"/>
</dbReference>
<evidence type="ECO:0000313" key="7">
    <source>
        <dbReference type="Proteomes" id="UP001168990"/>
    </source>
</evidence>
<comment type="caution">
    <text evidence="6">The sequence shown here is derived from an EMBL/GenBank/DDBJ whole genome shotgun (WGS) entry which is preliminary data.</text>
</comment>
<dbReference type="FunFam" id="2.130.10.10:FF:001038">
    <property type="entry name" value="WD repeat domain 70"/>
    <property type="match status" value="1"/>
</dbReference>
<dbReference type="Gene3D" id="2.130.10.10">
    <property type="entry name" value="YVTN repeat-like/Quinoprotein amine dehydrogenase"/>
    <property type="match status" value="3"/>
</dbReference>
<keyword evidence="7" id="KW-1185">Reference proteome</keyword>
<dbReference type="InterPro" id="IPR051858">
    <property type="entry name" value="WD_repeat_GAD-1"/>
</dbReference>
<dbReference type="AlphaFoldDB" id="A0AA39FPB0"/>
<feature type="region of interest" description="Disordered" evidence="5">
    <location>
        <begin position="566"/>
        <end position="592"/>
    </location>
</feature>
<evidence type="ECO:0000256" key="1">
    <source>
        <dbReference type="ARBA" id="ARBA00022574"/>
    </source>
</evidence>
<dbReference type="PROSITE" id="PS50294">
    <property type="entry name" value="WD_REPEATS_REGION"/>
    <property type="match status" value="2"/>
</dbReference>
<evidence type="ECO:0000256" key="2">
    <source>
        <dbReference type="ARBA" id="ARBA00022737"/>
    </source>
</evidence>
<evidence type="ECO:0000256" key="3">
    <source>
        <dbReference type="ARBA" id="ARBA00038343"/>
    </source>
</evidence>
<dbReference type="GO" id="GO:0005634">
    <property type="term" value="C:nucleus"/>
    <property type="evidence" value="ECO:0007669"/>
    <property type="project" value="TreeGrafter"/>
</dbReference>
<evidence type="ECO:0000313" key="6">
    <source>
        <dbReference type="EMBL" id="KAK0172909.1"/>
    </source>
</evidence>
<dbReference type="SUPFAM" id="SSF50978">
    <property type="entry name" value="WD40 repeat-like"/>
    <property type="match status" value="1"/>
</dbReference>
<dbReference type="InterPro" id="IPR015943">
    <property type="entry name" value="WD40/YVTN_repeat-like_dom_sf"/>
</dbReference>
<dbReference type="EMBL" id="JAQQBS010000002">
    <property type="protein sequence ID" value="KAK0172909.1"/>
    <property type="molecule type" value="Genomic_DNA"/>
</dbReference>
<comment type="similarity">
    <text evidence="3">Belongs to the WD repeat GAD-1 family.</text>
</comment>
<dbReference type="InterPro" id="IPR036322">
    <property type="entry name" value="WD40_repeat_dom_sf"/>
</dbReference>
<reference evidence="6" key="1">
    <citation type="journal article" date="2023" name="bioRxiv">
        <title>Scaffold-level genome assemblies of two parasitoid biocontrol wasps reveal the parthenogenesis mechanism and an associated novel virus.</title>
        <authorList>
            <person name="Inwood S."/>
            <person name="Skelly J."/>
            <person name="Guhlin J."/>
            <person name="Harrop T."/>
            <person name="Goldson S."/>
            <person name="Dearden P."/>
        </authorList>
    </citation>
    <scope>NUCLEOTIDE SEQUENCE</scope>
    <source>
        <strain evidence="6">Irish</strain>
        <tissue evidence="6">Whole body</tissue>
    </source>
</reference>
<protein>
    <recommendedName>
        <fullName evidence="8">Gastrulation defective protein 1</fullName>
    </recommendedName>
</protein>
<dbReference type="InterPro" id="IPR001680">
    <property type="entry name" value="WD40_rpt"/>
</dbReference>
<feature type="repeat" description="WD" evidence="4">
    <location>
        <begin position="388"/>
        <end position="422"/>
    </location>
</feature>
<name>A0AA39FPB0_9HYME</name>
<dbReference type="PANTHER" id="PTHR16017">
    <property type="entry name" value="GASTRULATION DEFECTIVE PROTEIN 1-RELATED"/>
    <property type="match status" value="1"/>
</dbReference>
<keyword evidence="2" id="KW-0677">Repeat</keyword>
<gene>
    <name evidence="6" type="ORF">PV328_006174</name>
</gene>
<dbReference type="SMART" id="SM00320">
    <property type="entry name" value="WD40"/>
    <property type="match status" value="6"/>
</dbReference>
<sequence>MVQKKISFGKISRDFNMKSVNNKNDDEESAIVDGFGVFNNRELETNTTKNMNEIRLEDNDELENVKKIMGMSSFGKKAKCFNVQEMMKNITKTISTNSKIIPKIIDNINKDNDIPTTSNLYVENRNNKNDEDIVGPMPPSPSSSSEIQDKTKCTLKKNNSDSDYSDSSDSESDSEETNLINKIPCSHEITMTHGTKAITAIAVDPSGARLASGSVDYNVNFWDFTGMDSSLKSFRTLQPCENHPIKCLQYSMTGDVILVISGAAQAKVLDRDGFEKCETVKGDQYITDMARTKGHTGALNCGTWHPHIKEEYITCSQDSTCRIWITNRPCSQKALIKCRAQNGVKAIPTTCGYSREGSVIACGCIDGSIQMWDHRKSFVNPSLVLRGAHKNGAEISSMSFSYIGNMLASRASDDTLKLWDLRKFKLPIFQATDLFSRYDTTDCMFSPDDSMVITGESLVKGNSNGRVLFYNTKTFDVVNEISVTNSHVIKTLWHPKLNQIFVGCGNGIVKAYYDTKKSLRGAKLCAVKVEHKEKHIGMVTQQIFTPHALPFFREDGLKSMKRQMEKDRLDPVKSRRPDLPITSGQGGRVASSGGTLSSYVIRNLGLSKRIEDDQDPREAILKYAKDAEENPYWITPAYKKTQPNVIFQSDDSDGPLKKKQKM</sequence>
<organism evidence="6 7">
    <name type="scientific">Microctonus aethiopoides</name>
    <dbReference type="NCBI Taxonomy" id="144406"/>
    <lineage>
        <taxon>Eukaryota</taxon>
        <taxon>Metazoa</taxon>
        <taxon>Ecdysozoa</taxon>
        <taxon>Arthropoda</taxon>
        <taxon>Hexapoda</taxon>
        <taxon>Insecta</taxon>
        <taxon>Pterygota</taxon>
        <taxon>Neoptera</taxon>
        <taxon>Endopterygota</taxon>
        <taxon>Hymenoptera</taxon>
        <taxon>Apocrita</taxon>
        <taxon>Ichneumonoidea</taxon>
        <taxon>Braconidae</taxon>
        <taxon>Euphorinae</taxon>
        <taxon>Microctonus</taxon>
    </lineage>
</organism>
<evidence type="ECO:0008006" key="8">
    <source>
        <dbReference type="Google" id="ProtNLM"/>
    </source>
</evidence>
<dbReference type="GO" id="GO:0035861">
    <property type="term" value="C:site of double-strand break"/>
    <property type="evidence" value="ECO:0007669"/>
    <property type="project" value="TreeGrafter"/>
</dbReference>
<evidence type="ECO:0000256" key="5">
    <source>
        <dbReference type="SAM" id="MobiDB-lite"/>
    </source>
</evidence>
<keyword evidence="1 4" id="KW-0853">WD repeat</keyword>
<dbReference type="Proteomes" id="UP001168990">
    <property type="component" value="Unassembled WGS sequence"/>
</dbReference>
<reference evidence="6" key="2">
    <citation type="submission" date="2023-03" db="EMBL/GenBank/DDBJ databases">
        <authorList>
            <person name="Inwood S.N."/>
            <person name="Skelly J.G."/>
            <person name="Guhlin J."/>
            <person name="Harrop T.W.R."/>
            <person name="Goldson S.G."/>
            <person name="Dearden P.K."/>
        </authorList>
    </citation>
    <scope>NUCLEOTIDE SEQUENCE</scope>
    <source>
        <strain evidence="6">Irish</strain>
        <tissue evidence="6">Whole body</tissue>
    </source>
</reference>
<evidence type="ECO:0000256" key="4">
    <source>
        <dbReference type="PROSITE-ProRule" id="PRU00221"/>
    </source>
</evidence>
<feature type="compositionally biased region" description="Basic and acidic residues" evidence="5">
    <location>
        <begin position="566"/>
        <end position="578"/>
    </location>
</feature>
<feature type="compositionally biased region" description="Acidic residues" evidence="5">
    <location>
        <begin position="163"/>
        <end position="176"/>
    </location>
</feature>
<feature type="repeat" description="WD" evidence="4">
    <location>
        <begin position="191"/>
        <end position="223"/>
    </location>
</feature>
<accession>A0AA39FPB0</accession>
<feature type="repeat" description="WD" evidence="4">
    <location>
        <begin position="292"/>
        <end position="324"/>
    </location>
</feature>